<keyword evidence="6" id="KW-1185">Reference proteome</keyword>
<dbReference type="Pfam" id="PF00392">
    <property type="entry name" value="GntR"/>
    <property type="match status" value="1"/>
</dbReference>
<dbReference type="AlphaFoldDB" id="A0A940WWC0"/>
<dbReference type="Pfam" id="PF07729">
    <property type="entry name" value="FCD"/>
    <property type="match status" value="1"/>
</dbReference>
<keyword evidence="1" id="KW-0805">Transcription regulation</keyword>
<evidence type="ECO:0000313" key="6">
    <source>
        <dbReference type="Proteomes" id="UP000674234"/>
    </source>
</evidence>
<evidence type="ECO:0000259" key="4">
    <source>
        <dbReference type="PROSITE" id="PS50949"/>
    </source>
</evidence>
<reference evidence="5" key="1">
    <citation type="submission" date="2021-02" db="EMBL/GenBank/DDBJ databases">
        <title>Draft genome sequence of Microbispora sp. RL4-1S isolated from rice leaves in Thailand.</title>
        <authorList>
            <person name="Muangham S."/>
            <person name="Duangmal K."/>
        </authorList>
    </citation>
    <scope>NUCLEOTIDE SEQUENCE</scope>
    <source>
        <strain evidence="5">RL4-1S</strain>
    </source>
</reference>
<dbReference type="SMART" id="SM00895">
    <property type="entry name" value="FCD"/>
    <property type="match status" value="1"/>
</dbReference>
<dbReference type="CDD" id="cd07377">
    <property type="entry name" value="WHTH_GntR"/>
    <property type="match status" value="1"/>
</dbReference>
<dbReference type="InterPro" id="IPR036388">
    <property type="entry name" value="WH-like_DNA-bd_sf"/>
</dbReference>
<dbReference type="Gene3D" id="1.10.10.10">
    <property type="entry name" value="Winged helix-like DNA-binding domain superfamily/Winged helix DNA-binding domain"/>
    <property type="match status" value="1"/>
</dbReference>
<dbReference type="InterPro" id="IPR036390">
    <property type="entry name" value="WH_DNA-bd_sf"/>
</dbReference>
<dbReference type="GO" id="GO:0003677">
    <property type="term" value="F:DNA binding"/>
    <property type="evidence" value="ECO:0007669"/>
    <property type="project" value="UniProtKB-KW"/>
</dbReference>
<evidence type="ECO:0000256" key="3">
    <source>
        <dbReference type="ARBA" id="ARBA00023163"/>
    </source>
</evidence>
<keyword evidence="3" id="KW-0804">Transcription</keyword>
<dbReference type="PANTHER" id="PTHR43537:SF5">
    <property type="entry name" value="UXU OPERON TRANSCRIPTIONAL REGULATOR"/>
    <property type="match status" value="1"/>
</dbReference>
<name>A0A940WWC0_9ACTN</name>
<comment type="caution">
    <text evidence="5">The sequence shown here is derived from an EMBL/GenBank/DDBJ whole genome shotgun (WGS) entry which is preliminary data.</text>
</comment>
<dbReference type="PANTHER" id="PTHR43537">
    <property type="entry name" value="TRANSCRIPTIONAL REGULATOR, GNTR FAMILY"/>
    <property type="match status" value="1"/>
</dbReference>
<evidence type="ECO:0000256" key="1">
    <source>
        <dbReference type="ARBA" id="ARBA00023015"/>
    </source>
</evidence>
<sequence>MTDMPRAEGGYRPGYEVAAEQVLELIARLQLRPGDRMPTENELARQLGTSRTVVREAVKILSALGRVRAQKGRGLYVADDEGMLGTGRWASFFLPTDLDHVYMLFEFRRTQETETSRLAAHRATPAELRAIEKAADLCREGFETGRADLFNEGDDAFHTAIAAASHNMFLQISVRESRRLQAQSNLIGLRGSVGGRAAKAVEEHSAIYEAIRAGDPDLAGQAAATHVDNTMDDYRSEIQHRLFSPAE</sequence>
<feature type="domain" description="HTH gntR-type" evidence="4">
    <location>
        <begin position="12"/>
        <end position="80"/>
    </location>
</feature>
<dbReference type="InterPro" id="IPR011711">
    <property type="entry name" value="GntR_C"/>
</dbReference>
<accession>A0A940WWC0</accession>
<dbReference type="SMART" id="SM00345">
    <property type="entry name" value="HTH_GNTR"/>
    <property type="match status" value="1"/>
</dbReference>
<organism evidence="5 6">
    <name type="scientific">Microbispora oryzae</name>
    <dbReference type="NCBI Taxonomy" id="2806554"/>
    <lineage>
        <taxon>Bacteria</taxon>
        <taxon>Bacillati</taxon>
        <taxon>Actinomycetota</taxon>
        <taxon>Actinomycetes</taxon>
        <taxon>Streptosporangiales</taxon>
        <taxon>Streptosporangiaceae</taxon>
        <taxon>Microbispora</taxon>
    </lineage>
</organism>
<keyword evidence="2" id="KW-0238">DNA-binding</keyword>
<dbReference type="SUPFAM" id="SSF48008">
    <property type="entry name" value="GntR ligand-binding domain-like"/>
    <property type="match status" value="1"/>
</dbReference>
<proteinExistence type="predicted"/>
<dbReference type="InterPro" id="IPR008920">
    <property type="entry name" value="TF_FadR/GntR_C"/>
</dbReference>
<dbReference type="GO" id="GO:0003700">
    <property type="term" value="F:DNA-binding transcription factor activity"/>
    <property type="evidence" value="ECO:0007669"/>
    <property type="project" value="InterPro"/>
</dbReference>
<evidence type="ECO:0000256" key="2">
    <source>
        <dbReference type="ARBA" id="ARBA00023125"/>
    </source>
</evidence>
<dbReference type="InterPro" id="IPR000524">
    <property type="entry name" value="Tscrpt_reg_HTH_GntR"/>
</dbReference>
<evidence type="ECO:0000313" key="5">
    <source>
        <dbReference type="EMBL" id="MBP2708615.1"/>
    </source>
</evidence>
<gene>
    <name evidence="5" type="ORF">JOL79_33075</name>
</gene>
<dbReference type="Gene3D" id="1.20.120.530">
    <property type="entry name" value="GntR ligand-binding domain-like"/>
    <property type="match status" value="1"/>
</dbReference>
<dbReference type="SUPFAM" id="SSF46785">
    <property type="entry name" value="Winged helix' DNA-binding domain"/>
    <property type="match status" value="1"/>
</dbReference>
<dbReference type="EMBL" id="JAFCNB010000038">
    <property type="protein sequence ID" value="MBP2708615.1"/>
    <property type="molecule type" value="Genomic_DNA"/>
</dbReference>
<dbReference type="PROSITE" id="PS50949">
    <property type="entry name" value="HTH_GNTR"/>
    <property type="match status" value="1"/>
</dbReference>
<dbReference type="Proteomes" id="UP000674234">
    <property type="component" value="Unassembled WGS sequence"/>
</dbReference>
<protein>
    <submittedName>
        <fullName evidence="5">FadR family transcriptional regulator</fullName>
    </submittedName>
</protein>
<dbReference type="PRINTS" id="PR00035">
    <property type="entry name" value="HTHGNTR"/>
</dbReference>